<dbReference type="OMA" id="VYGHIGF"/>
<reference evidence="3" key="2">
    <citation type="journal article" date="2020" name="Plant J.">
        <title>Transposons played a major role in the diversification between the closely related almond and peach genomes: results from the almond genome sequence.</title>
        <authorList>
            <person name="Alioto T."/>
            <person name="Alexiou K.G."/>
            <person name="Bardil A."/>
            <person name="Barteri F."/>
            <person name="Castanera R."/>
            <person name="Cruz F."/>
            <person name="Dhingra A."/>
            <person name="Duval H."/>
            <person name="Fernandez I Marti A."/>
            <person name="Frias L."/>
            <person name="Galan B."/>
            <person name="Garcia J.L."/>
            <person name="Howad W."/>
            <person name="Gomez-Garrido J."/>
            <person name="Gut M."/>
            <person name="Julca I."/>
            <person name="Morata J."/>
            <person name="Puigdomenech P."/>
            <person name="Ribeca P."/>
            <person name="Rubio Cabetas M.J."/>
            <person name="Vlasova A."/>
            <person name="Wirthensohn M."/>
            <person name="Garcia-Mas J."/>
            <person name="Gabaldon T."/>
            <person name="Casacuberta J.M."/>
            <person name="Arus P."/>
        </authorList>
    </citation>
    <scope>NUCLEOTIDE SEQUENCE [LARGE SCALE GENOMIC DNA]</scope>
    <source>
        <strain evidence="3">cv. Texas</strain>
    </source>
</reference>
<evidence type="ECO:0000313" key="2">
    <source>
        <dbReference type="EMBL" id="VVA40178.1"/>
    </source>
</evidence>
<dbReference type="PANTHER" id="PTHR33710:SF77">
    <property type="entry name" value="DNASE I-LIKE SUPERFAMILY PROTEIN"/>
    <property type="match status" value="1"/>
</dbReference>
<evidence type="ECO:0000313" key="3">
    <source>
        <dbReference type="Proteomes" id="UP000327085"/>
    </source>
</evidence>
<accession>A0A5E4GKU9</accession>
<dbReference type="Gramene" id="VVA40178">
    <property type="protein sequence ID" value="VVA40178"/>
    <property type="gene ID" value="Prudul26B019097"/>
</dbReference>
<dbReference type="Gramene" id="VVA38894">
    <property type="protein sequence ID" value="VVA38894"/>
    <property type="gene ID" value="Prudul26B006363"/>
</dbReference>
<dbReference type="SUPFAM" id="SSF56219">
    <property type="entry name" value="DNase I-like"/>
    <property type="match status" value="1"/>
</dbReference>
<reference evidence="2" key="1">
    <citation type="submission" date="2019-07" db="EMBL/GenBank/DDBJ databases">
        <authorList>
            <person name="Alioto T."/>
            <person name="Alioto T."/>
            <person name="Gomez Garrido J."/>
        </authorList>
    </citation>
    <scope>NUCLEOTIDE SEQUENCE [LARGE SCALE GENOMIC DNA]</scope>
</reference>
<dbReference type="InterPro" id="IPR036691">
    <property type="entry name" value="Endo/exonu/phosph_ase_sf"/>
</dbReference>
<dbReference type="EMBL" id="CABIKO010000930">
    <property type="protein sequence ID" value="VVA40178.1"/>
    <property type="molecule type" value="Genomic_DNA"/>
</dbReference>
<dbReference type="AlphaFoldDB" id="A0A5E4GKU9"/>
<organism evidence="2 3">
    <name type="scientific">Prunus dulcis</name>
    <name type="common">Almond</name>
    <name type="synonym">Amygdalus dulcis</name>
    <dbReference type="NCBI Taxonomy" id="3755"/>
    <lineage>
        <taxon>Eukaryota</taxon>
        <taxon>Viridiplantae</taxon>
        <taxon>Streptophyta</taxon>
        <taxon>Embryophyta</taxon>
        <taxon>Tracheophyta</taxon>
        <taxon>Spermatophyta</taxon>
        <taxon>Magnoliopsida</taxon>
        <taxon>eudicotyledons</taxon>
        <taxon>Gunneridae</taxon>
        <taxon>Pentapetalae</taxon>
        <taxon>rosids</taxon>
        <taxon>fabids</taxon>
        <taxon>Rosales</taxon>
        <taxon>Rosaceae</taxon>
        <taxon>Amygdaloideae</taxon>
        <taxon>Amygdaleae</taxon>
        <taxon>Prunus</taxon>
    </lineage>
</organism>
<proteinExistence type="predicted"/>
<evidence type="ECO:0000313" key="1">
    <source>
        <dbReference type="EMBL" id="VVA38894.1"/>
    </source>
</evidence>
<sequence length="201" mass="23459">MLSVDDKLGGAMTSRVQGFSRRFDDHGMVDLGFSGPKYSWRNTKVSERIDRAICTMNWRGLYADAHVRHLPRTTSDHNPLKISLQSCFHATPHLHPFRFEAMWLKHEKFDDFINNTWVKLDSSAMKKTFQLVAPLKHWNINVFGHLQLRKARLLAQLNGIQKALCKGFNPSLSRLEVSLMYDFKEILEQEAQFWKQNSRLQ</sequence>
<dbReference type="PANTHER" id="PTHR33710">
    <property type="entry name" value="BNAC02G09200D PROTEIN"/>
    <property type="match status" value="1"/>
</dbReference>
<protein>
    <submittedName>
        <fullName evidence="2">PREDICTED: reverse mRNAase</fullName>
    </submittedName>
</protein>
<dbReference type="Gene3D" id="3.60.10.10">
    <property type="entry name" value="Endonuclease/exonuclease/phosphatase"/>
    <property type="match status" value="1"/>
</dbReference>
<name>A0A5E4GKU9_PRUDU</name>
<dbReference type="InParanoid" id="A0A5E4GKU9"/>
<dbReference type="Proteomes" id="UP000327085">
    <property type="component" value="Chromosome 2"/>
</dbReference>
<gene>
    <name evidence="1" type="ORF">ALMOND_2B006363</name>
    <name evidence="2" type="ORF">ALMOND_2B019097</name>
</gene>
<dbReference type="EMBL" id="CABIKO010000707">
    <property type="protein sequence ID" value="VVA38894.1"/>
    <property type="molecule type" value="Genomic_DNA"/>
</dbReference>